<dbReference type="InterPro" id="IPR036922">
    <property type="entry name" value="Rieske_2Fe-2S_sf"/>
</dbReference>
<feature type="region of interest" description="Disordered" evidence="10">
    <location>
        <begin position="149"/>
        <end position="171"/>
    </location>
</feature>
<feature type="region of interest" description="Disordered" evidence="10">
    <location>
        <begin position="24"/>
        <end position="93"/>
    </location>
</feature>
<feature type="compositionally biased region" description="Basic and acidic residues" evidence="10">
    <location>
        <begin position="162"/>
        <end position="171"/>
    </location>
</feature>
<keyword evidence="7" id="KW-1015">Disulfide bond</keyword>
<dbReference type="InterPro" id="IPR005805">
    <property type="entry name" value="Rieske_Fe-S_prot_C"/>
</dbReference>
<keyword evidence="13" id="KW-1185">Reference proteome</keyword>
<accession>A0ABN2VNW9</accession>
<evidence type="ECO:0000259" key="11">
    <source>
        <dbReference type="PROSITE" id="PS51296"/>
    </source>
</evidence>
<comment type="cofactor">
    <cofactor evidence="9">
        <name>[2Fe-2S] cluster</name>
        <dbReference type="ChEBI" id="CHEBI:190135"/>
    </cofactor>
</comment>
<evidence type="ECO:0000256" key="1">
    <source>
        <dbReference type="ARBA" id="ARBA00002494"/>
    </source>
</evidence>
<dbReference type="PANTHER" id="PTHR10134">
    <property type="entry name" value="CYTOCHROME B-C1 COMPLEX SUBUNIT RIESKE, MITOCHONDRIAL"/>
    <property type="match status" value="1"/>
</dbReference>
<keyword evidence="6" id="KW-0411">Iron-sulfur</keyword>
<dbReference type="InterPro" id="IPR017941">
    <property type="entry name" value="Rieske_2Fe-2S"/>
</dbReference>
<feature type="domain" description="Rieske" evidence="11">
    <location>
        <begin position="78"/>
        <end position="170"/>
    </location>
</feature>
<dbReference type="SUPFAM" id="SSF50022">
    <property type="entry name" value="ISP domain"/>
    <property type="match status" value="1"/>
</dbReference>
<dbReference type="Pfam" id="PF00355">
    <property type="entry name" value="Rieske"/>
    <property type="match status" value="1"/>
</dbReference>
<evidence type="ECO:0000256" key="10">
    <source>
        <dbReference type="SAM" id="MobiDB-lite"/>
    </source>
</evidence>
<dbReference type="Proteomes" id="UP001500016">
    <property type="component" value="Unassembled WGS sequence"/>
</dbReference>
<evidence type="ECO:0000256" key="5">
    <source>
        <dbReference type="ARBA" id="ARBA00023004"/>
    </source>
</evidence>
<evidence type="ECO:0000256" key="9">
    <source>
        <dbReference type="ARBA" id="ARBA00034078"/>
    </source>
</evidence>
<protein>
    <recommendedName>
        <fullName evidence="2">Cytochrome bc1 complex Rieske iron-sulfur subunit</fullName>
    </recommendedName>
    <alternativeName>
        <fullName evidence="8">Cytochrome bc1 reductase complex subunit QcrA</fullName>
    </alternativeName>
</protein>
<dbReference type="PROSITE" id="PS51296">
    <property type="entry name" value="RIESKE"/>
    <property type="match status" value="1"/>
</dbReference>
<feature type="compositionally biased region" description="Gly residues" evidence="10">
    <location>
        <begin position="67"/>
        <end position="80"/>
    </location>
</feature>
<feature type="compositionally biased region" description="Acidic residues" evidence="10">
    <location>
        <begin position="49"/>
        <end position="66"/>
    </location>
</feature>
<evidence type="ECO:0000256" key="6">
    <source>
        <dbReference type="ARBA" id="ARBA00023014"/>
    </source>
</evidence>
<evidence type="ECO:0000256" key="4">
    <source>
        <dbReference type="ARBA" id="ARBA00022723"/>
    </source>
</evidence>
<evidence type="ECO:0000313" key="13">
    <source>
        <dbReference type="Proteomes" id="UP001500016"/>
    </source>
</evidence>
<keyword evidence="3" id="KW-0001">2Fe-2S</keyword>
<evidence type="ECO:0000256" key="2">
    <source>
        <dbReference type="ARBA" id="ARBA00015816"/>
    </source>
</evidence>
<sequence length="171" mass="16901">MNHQLTSRRSVLAAAGMAGLAATLVSCGDSGDGSDDGDGEGGGYGDGGGADDEKESDGEADDEEGGDPGNGGDGDGGGALGRVAEIPEGGGKVFEDRKVVVTQPSAGEFKAFSATCQHKGCLVNEVSGGTINCPCHGSKYDISDGSVKAGPARRSLPGKRVSVKDGTVRLA</sequence>
<dbReference type="CDD" id="cd03467">
    <property type="entry name" value="Rieske"/>
    <property type="match status" value="1"/>
</dbReference>
<dbReference type="PRINTS" id="PR00162">
    <property type="entry name" value="RIESKE"/>
</dbReference>
<keyword evidence="5" id="KW-0408">Iron</keyword>
<evidence type="ECO:0000313" key="12">
    <source>
        <dbReference type="EMBL" id="GAA2068082.1"/>
    </source>
</evidence>
<comment type="function">
    <text evidence="1">Iron-sulfur subunit of the cytochrome bc1 complex, an essential component of the respiratory electron transport chain required for ATP synthesis. The bc1 complex catalyzes the oxidation of menaquinol and the reduction of cytochrome c in the respiratory chain. The bc1 complex operates through a Q-cycle mechanism that couples electron transfer to generation of the proton gradient that drives ATP synthesis.</text>
</comment>
<reference evidence="12 13" key="1">
    <citation type="journal article" date="2019" name="Int. J. Syst. Evol. Microbiol.">
        <title>The Global Catalogue of Microorganisms (GCM) 10K type strain sequencing project: providing services to taxonomists for standard genome sequencing and annotation.</title>
        <authorList>
            <consortium name="The Broad Institute Genomics Platform"/>
            <consortium name="The Broad Institute Genome Sequencing Center for Infectious Disease"/>
            <person name="Wu L."/>
            <person name="Ma J."/>
        </authorList>
    </citation>
    <scope>NUCLEOTIDE SEQUENCE [LARGE SCALE GENOMIC DNA]</scope>
    <source>
        <strain evidence="12 13">JCM 15478</strain>
    </source>
</reference>
<dbReference type="Gene3D" id="2.102.10.10">
    <property type="entry name" value="Rieske [2Fe-2S] iron-sulphur domain"/>
    <property type="match status" value="1"/>
</dbReference>
<name>A0ABN2VNW9_9ACTN</name>
<dbReference type="InterPro" id="IPR014349">
    <property type="entry name" value="Rieske_Fe-S_prot"/>
</dbReference>
<evidence type="ECO:0000256" key="3">
    <source>
        <dbReference type="ARBA" id="ARBA00022714"/>
    </source>
</evidence>
<dbReference type="RefSeq" id="WP_344525492.1">
    <property type="nucleotide sequence ID" value="NZ_BAAAPE010000002.1"/>
</dbReference>
<dbReference type="EMBL" id="BAAAPE010000002">
    <property type="protein sequence ID" value="GAA2068082.1"/>
    <property type="molecule type" value="Genomic_DNA"/>
</dbReference>
<keyword evidence="4" id="KW-0479">Metal-binding</keyword>
<evidence type="ECO:0000256" key="7">
    <source>
        <dbReference type="ARBA" id="ARBA00023157"/>
    </source>
</evidence>
<comment type="caution">
    <text evidence="12">The sequence shown here is derived from an EMBL/GenBank/DDBJ whole genome shotgun (WGS) entry which is preliminary data.</text>
</comment>
<proteinExistence type="predicted"/>
<gene>
    <name evidence="12" type="ORF">GCM10009801_16110</name>
</gene>
<organism evidence="12 13">
    <name type="scientific">Streptomyces albiaxialis</name>
    <dbReference type="NCBI Taxonomy" id="329523"/>
    <lineage>
        <taxon>Bacteria</taxon>
        <taxon>Bacillati</taxon>
        <taxon>Actinomycetota</taxon>
        <taxon>Actinomycetes</taxon>
        <taxon>Kitasatosporales</taxon>
        <taxon>Streptomycetaceae</taxon>
        <taxon>Streptomyces</taxon>
    </lineage>
</organism>
<evidence type="ECO:0000256" key="8">
    <source>
        <dbReference type="ARBA" id="ARBA00029586"/>
    </source>
</evidence>